<dbReference type="InterPro" id="IPR002931">
    <property type="entry name" value="Transglutaminase-like"/>
</dbReference>
<feature type="region of interest" description="Disordered" evidence="1">
    <location>
        <begin position="16"/>
        <end position="50"/>
    </location>
</feature>
<sequence>MQRAVTLEDEINSCTAENKQQAVQPAIESGRKSSYENKEEIKRKKSNHSSAYPWDKRNLKSLEVDLSVFENMDLHATKVTGVTLEQLVNELTSGANTDLEKTRVIWMWICHHIEYDTTALKNKDLVSSDPKVVFRTKKGVCTGYSALFEHMCRLAGVQCRSVSGYCKGTSFKPGQTISGDSDHAWNMVFLEGHWHLLDCTWGAGQVDEHINKFVFQYNEFYFLTHPALFIGDHFPEKTEFQLLEPEVSQKQFVLSVHRRSHFYSLGLISSQPEAAVIETENGKVSITVDSQYDLLFLFALQETEDPGLLKFIDHEAKFDIYPQKTGQHILQIYARKQDTKEVYQMVLDYRIDCKVIDNQMKIPKCLNNPVGPSSFSEQTGLYSPSHEDPVIYTNDGCCSVSFAMKKKLKLTACLKSTVQEQKVEFSVHLPQSGHYVLQIFDAGIGYVCNYLIICSNPNVTCLPFPTLIRNPAGPNPDTEKAGLLQPSHLDPIIHTDDGCCTISFKLNNYLKLSSSLKSDKIQTILYHVIQRAEKHKVEFNIRLPNFGFYVFQIFDSNNGFICNYLLHCSNPKVKWPPFPSILHNPVGPNPDTEMAGLLQPSHPDPIVHTEDGSFILSFSTNRILNVTVSLKSEEVQIASEGMHVLQSTQKHKLELNVRLPRFGSYVLQIFDGSAGYICNYLVTCSNPKVKWPSFPSSLHNPVGPGPDIEKAGLIQPSHPDPIIYSEDGRFTIGFAFLRELSIFPTLHSDEIQMTPEMTQRHIFQTLTEGNVQIRVHLPQPGTYVLHVNVKPKNSNVYKHQCNYLIICKNPTVKWPLFPLAYTDWAEQFDLVTPLEGVLPENNNVSFKLRIPDVAEVSIKGNTFFPLLLIKDDYWEGTCSTENCKYMYVVICSKDDPTTRKFVLQYQVGEKNLHSGWNKSVSFK</sequence>
<proteinExistence type="predicted"/>
<protein>
    <recommendedName>
        <fullName evidence="2">Transglutaminase-like domain-containing protein</fullName>
    </recommendedName>
</protein>
<dbReference type="SUPFAM" id="SSF54001">
    <property type="entry name" value="Cysteine proteinases"/>
    <property type="match status" value="1"/>
</dbReference>
<dbReference type="Pfam" id="PF01841">
    <property type="entry name" value="Transglut_core"/>
    <property type="match status" value="1"/>
</dbReference>
<reference evidence="3" key="1">
    <citation type="submission" date="2023-07" db="EMBL/GenBank/DDBJ databases">
        <authorList>
            <person name="Stuckert A."/>
        </authorList>
    </citation>
    <scope>NUCLEOTIDE SEQUENCE</scope>
</reference>
<dbReference type="PANTHER" id="PTHR46333:SF3">
    <property type="entry name" value="KYPHOSCOLIOSIS PEPTIDASE"/>
    <property type="match status" value="1"/>
</dbReference>
<evidence type="ECO:0000256" key="1">
    <source>
        <dbReference type="SAM" id="MobiDB-lite"/>
    </source>
</evidence>
<accession>A0ABN9KRR9</accession>
<dbReference type="Pfam" id="PF23265">
    <property type="entry name" value="Ig-like_KY"/>
    <property type="match status" value="5"/>
</dbReference>
<comment type="caution">
    <text evidence="3">The sequence shown here is derived from an EMBL/GenBank/DDBJ whole genome shotgun (WGS) entry which is preliminary data.</text>
</comment>
<feature type="domain" description="Transglutaminase-like" evidence="2">
    <location>
        <begin position="133"/>
        <end position="201"/>
    </location>
</feature>
<dbReference type="InterPro" id="IPR056564">
    <property type="entry name" value="Ig-like_KY"/>
</dbReference>
<dbReference type="Proteomes" id="UP001176940">
    <property type="component" value="Unassembled WGS sequence"/>
</dbReference>
<dbReference type="EMBL" id="CAUEEQ010000123">
    <property type="protein sequence ID" value="CAJ0915909.1"/>
    <property type="molecule type" value="Genomic_DNA"/>
</dbReference>
<organism evidence="3 4">
    <name type="scientific">Ranitomeya imitator</name>
    <name type="common">mimic poison frog</name>
    <dbReference type="NCBI Taxonomy" id="111125"/>
    <lineage>
        <taxon>Eukaryota</taxon>
        <taxon>Metazoa</taxon>
        <taxon>Chordata</taxon>
        <taxon>Craniata</taxon>
        <taxon>Vertebrata</taxon>
        <taxon>Euteleostomi</taxon>
        <taxon>Amphibia</taxon>
        <taxon>Batrachia</taxon>
        <taxon>Anura</taxon>
        <taxon>Neobatrachia</taxon>
        <taxon>Hyloidea</taxon>
        <taxon>Dendrobatidae</taxon>
        <taxon>Dendrobatinae</taxon>
        <taxon>Ranitomeya</taxon>
    </lineage>
</organism>
<dbReference type="InterPro" id="IPR038765">
    <property type="entry name" value="Papain-like_cys_pep_sf"/>
</dbReference>
<feature type="compositionally biased region" description="Basic and acidic residues" evidence="1">
    <location>
        <begin position="29"/>
        <end position="42"/>
    </location>
</feature>
<dbReference type="SMART" id="SM00460">
    <property type="entry name" value="TGc"/>
    <property type="match status" value="1"/>
</dbReference>
<dbReference type="Gene3D" id="3.10.620.30">
    <property type="match status" value="1"/>
</dbReference>
<name>A0ABN9KRR9_9NEOB</name>
<keyword evidence="4" id="KW-1185">Reference proteome</keyword>
<gene>
    <name evidence="3" type="ORF">RIMI_LOCUS141054</name>
</gene>
<evidence type="ECO:0000313" key="3">
    <source>
        <dbReference type="EMBL" id="CAJ0915909.1"/>
    </source>
</evidence>
<dbReference type="InterPro" id="IPR052557">
    <property type="entry name" value="CAP/Cytokinesis_protein"/>
</dbReference>
<dbReference type="PANTHER" id="PTHR46333">
    <property type="entry name" value="CYTOKINESIS PROTEIN 3"/>
    <property type="match status" value="1"/>
</dbReference>
<evidence type="ECO:0000313" key="4">
    <source>
        <dbReference type="Proteomes" id="UP001176940"/>
    </source>
</evidence>
<evidence type="ECO:0000259" key="2">
    <source>
        <dbReference type="SMART" id="SM00460"/>
    </source>
</evidence>